<evidence type="ECO:0000313" key="2">
    <source>
        <dbReference type="Proteomes" id="UP001201980"/>
    </source>
</evidence>
<dbReference type="PANTHER" id="PTHR36922">
    <property type="entry name" value="BLL2446 PROTEIN"/>
    <property type="match status" value="1"/>
</dbReference>
<dbReference type="EMBL" id="JAKWBI020000018">
    <property type="protein sequence ID" value="KAJ2906162.1"/>
    <property type="molecule type" value="Genomic_DNA"/>
</dbReference>
<accession>A0AAD5WXQ9</accession>
<dbReference type="Proteomes" id="UP001201980">
    <property type="component" value="Unassembled WGS sequence"/>
</dbReference>
<dbReference type="InterPro" id="IPR034660">
    <property type="entry name" value="DinB/YfiT-like"/>
</dbReference>
<protein>
    <recommendedName>
        <fullName evidence="3">DUF1993 domain-containing protein</fullName>
    </recommendedName>
</protein>
<sequence length="183" mass="20346">MPTLHYLTVPTLTSGLQTLKHVITKATTNTPSTLDISKLPEMRLAPDMLTFKTQIQIACSEAHKILFRLGKANPSGATGELPSFFPAFKDNETTVEDLVSRIDATIKDLDACKEGDLRDENVKVDLKLGPLQTQMTGTDYVLGYILPDFFFHLQTAYCILRMNGVEIGKKDYLQAFMSKTVSL</sequence>
<keyword evidence="2" id="KW-1185">Reference proteome</keyword>
<dbReference type="Gene3D" id="1.20.120.450">
    <property type="entry name" value="dinb family like domain"/>
    <property type="match status" value="1"/>
</dbReference>
<dbReference type="PANTHER" id="PTHR36922:SF1">
    <property type="entry name" value="DUF1993 DOMAIN-CONTAINING PROTEIN"/>
    <property type="match status" value="1"/>
</dbReference>
<organism evidence="1 2">
    <name type="scientific">Zalerion maritima</name>
    <dbReference type="NCBI Taxonomy" id="339359"/>
    <lineage>
        <taxon>Eukaryota</taxon>
        <taxon>Fungi</taxon>
        <taxon>Dikarya</taxon>
        <taxon>Ascomycota</taxon>
        <taxon>Pezizomycotina</taxon>
        <taxon>Sordariomycetes</taxon>
        <taxon>Lulworthiomycetidae</taxon>
        <taxon>Lulworthiales</taxon>
        <taxon>Lulworthiaceae</taxon>
        <taxon>Zalerion</taxon>
    </lineage>
</organism>
<comment type="caution">
    <text evidence="1">The sequence shown here is derived from an EMBL/GenBank/DDBJ whole genome shotgun (WGS) entry which is preliminary data.</text>
</comment>
<dbReference type="SUPFAM" id="SSF109854">
    <property type="entry name" value="DinB/YfiT-like putative metalloenzymes"/>
    <property type="match status" value="1"/>
</dbReference>
<evidence type="ECO:0000313" key="1">
    <source>
        <dbReference type="EMBL" id="KAJ2906162.1"/>
    </source>
</evidence>
<dbReference type="AlphaFoldDB" id="A0AAD5WXQ9"/>
<evidence type="ECO:0008006" key="3">
    <source>
        <dbReference type="Google" id="ProtNLM"/>
    </source>
</evidence>
<name>A0AAD5WXQ9_9PEZI</name>
<dbReference type="Pfam" id="PF09351">
    <property type="entry name" value="DUF1993"/>
    <property type="match status" value="1"/>
</dbReference>
<gene>
    <name evidence="1" type="ORF">MKZ38_002877</name>
</gene>
<proteinExistence type="predicted"/>
<reference evidence="1" key="1">
    <citation type="submission" date="2022-07" db="EMBL/GenBank/DDBJ databases">
        <title>Draft genome sequence of Zalerion maritima ATCC 34329, a (micro)plastics degrading marine fungus.</title>
        <authorList>
            <person name="Paco A."/>
            <person name="Goncalves M.F.M."/>
            <person name="Rocha-Santos T.A.P."/>
            <person name="Alves A."/>
        </authorList>
    </citation>
    <scope>NUCLEOTIDE SEQUENCE</scope>
    <source>
        <strain evidence="1">ATCC 34329</strain>
    </source>
</reference>
<dbReference type="InterPro" id="IPR018531">
    <property type="entry name" value="DUF1993"/>
</dbReference>